<evidence type="ECO:0000313" key="1">
    <source>
        <dbReference type="EMBL" id="XCG63511.1"/>
    </source>
</evidence>
<name>A0AAU8DMK8_9ACTN</name>
<evidence type="ECO:0008006" key="2">
    <source>
        <dbReference type="Google" id="ProtNLM"/>
    </source>
</evidence>
<reference evidence="1" key="1">
    <citation type="submission" date="2024-05" db="EMBL/GenBank/DDBJ databases">
        <authorList>
            <person name="Cai S.Y."/>
            <person name="Jin L.M."/>
            <person name="Li H.R."/>
        </authorList>
    </citation>
    <scope>NUCLEOTIDE SEQUENCE</scope>
    <source>
        <strain evidence="1">A5-74</strain>
    </source>
</reference>
<gene>
    <name evidence="1" type="ORF">ABLG96_20335</name>
</gene>
<organism evidence="1">
    <name type="scientific">Nakamurella sp. A5-74</name>
    <dbReference type="NCBI Taxonomy" id="3158264"/>
    <lineage>
        <taxon>Bacteria</taxon>
        <taxon>Bacillati</taxon>
        <taxon>Actinomycetota</taxon>
        <taxon>Actinomycetes</taxon>
        <taxon>Nakamurellales</taxon>
        <taxon>Nakamurellaceae</taxon>
        <taxon>Nakamurella</taxon>
    </lineage>
</organism>
<sequence>MSTLLELFLDAADGRFPPADGTVSVIPSWRAGLSAVVSFTAHTIIATDTPEVLKDVRPDAYGAALHPGVLATLARYPARIGVADATLGGRGRGGGSAELVVRTDLDDHPRVVYARAIRDDVTVHGAPEGADDHGLVTVGTGLGGRREISIELFGDQPPGTGRRLIDEALRLIPDQQPVFAAVAPGNARSLRAFLASGFAPIGSEVIIEHHPVG</sequence>
<protein>
    <recommendedName>
        <fullName evidence="2">N-acetyltransferase</fullName>
    </recommendedName>
</protein>
<dbReference type="RefSeq" id="WP_353649126.1">
    <property type="nucleotide sequence ID" value="NZ_CP159218.1"/>
</dbReference>
<accession>A0AAU8DMK8</accession>
<proteinExistence type="predicted"/>
<dbReference type="AlphaFoldDB" id="A0AAU8DMK8"/>
<dbReference type="EMBL" id="CP159218">
    <property type="protein sequence ID" value="XCG63511.1"/>
    <property type="molecule type" value="Genomic_DNA"/>
</dbReference>